<feature type="domain" description="AMP-dependent synthetase/ligase" evidence="6">
    <location>
        <begin position="12"/>
        <end position="412"/>
    </location>
</feature>
<accession>A0A841C5K4</accession>
<dbReference type="InterPro" id="IPR040097">
    <property type="entry name" value="FAAL/FAAC"/>
</dbReference>
<keyword evidence="8" id="KW-1185">Reference proteome</keyword>
<evidence type="ECO:0000313" key="8">
    <source>
        <dbReference type="Proteomes" id="UP000587527"/>
    </source>
</evidence>
<dbReference type="GO" id="GO:0006633">
    <property type="term" value="P:fatty acid biosynthetic process"/>
    <property type="evidence" value="ECO:0007669"/>
    <property type="project" value="TreeGrafter"/>
</dbReference>
<evidence type="ECO:0000256" key="2">
    <source>
        <dbReference type="ARBA" id="ARBA00022598"/>
    </source>
</evidence>
<dbReference type="InterPro" id="IPR000873">
    <property type="entry name" value="AMP-dep_synth/lig_dom"/>
</dbReference>
<protein>
    <submittedName>
        <fullName evidence="7">Acyl-CoA synthetase (AMP-forming)/AMP-acid ligase II</fullName>
    </submittedName>
</protein>
<organism evidence="7 8">
    <name type="scientific">Allocatelliglobosispora scoriae</name>
    <dbReference type="NCBI Taxonomy" id="643052"/>
    <lineage>
        <taxon>Bacteria</taxon>
        <taxon>Bacillati</taxon>
        <taxon>Actinomycetota</taxon>
        <taxon>Actinomycetes</taxon>
        <taxon>Micromonosporales</taxon>
        <taxon>Micromonosporaceae</taxon>
        <taxon>Allocatelliglobosispora</taxon>
    </lineage>
</organism>
<keyword evidence="2 7" id="KW-0436">Ligase</keyword>
<dbReference type="CDD" id="cd05931">
    <property type="entry name" value="FAAL"/>
    <property type="match status" value="1"/>
</dbReference>
<dbReference type="InterPro" id="IPR042099">
    <property type="entry name" value="ANL_N_sf"/>
</dbReference>
<evidence type="ECO:0000256" key="1">
    <source>
        <dbReference type="ARBA" id="ARBA00006432"/>
    </source>
</evidence>
<dbReference type="Pfam" id="PF00501">
    <property type="entry name" value="AMP-binding"/>
    <property type="match status" value="1"/>
</dbReference>
<keyword evidence="5" id="KW-0472">Membrane</keyword>
<sequence length="602" mass="63828">MSAQVTVAAVLRRHAVERADRSALIYAADPAVATADIALTYADLDRAAQRLAVWLRARMPAGSRAMLLYPPGLGFAVAFVGCLYADVIAVPVPMPAAGIRQRDQQATGIARDAGIAVALTESASLPTVTAWRDAAGLADVLCAATDALDDAADAPPWTPPDADAASPVMLQYTSGSTGDPKGVVITHHNVLAQVAMTRRVMAASEQSRFGGWLPMHHDMGMIVQLLQPLVLGATSVFMSPFEFLKRPVRWLQLIERHRVDISLAPHFAYEVCARHVTDAQVAGLDLSCWTVAGIGAEAVRARTLDAFSERFGPAGFRREALTVGYGMAEATVYASVGARGIAPTVHAVDGDLLERNEFRPVPATRDTPTIVSCGNPCEMEIIVVDPATSTPLPEGGVGEVWLRGDGVAGGYWGAAAATAATFGGTLAGGESGYLRTGDLGAVHGGELYITGRLKDLLIVRGRNLHPQDIEDEVRSLHEALHTRYGAVVAVPGQPQGEHVVILQECSGELAGDTERLAELVGLIRDHAANQIGFHAAAVVLLRPGGVSRTASGKVQRALMREHFMNAALDPLHEELDPELRRQYRKDNAGGRYGRPAVVHGAA</sequence>
<name>A0A841C5K4_9ACTN</name>
<comment type="similarity">
    <text evidence="1">Belongs to the ATP-dependent AMP-binding enzyme family.</text>
</comment>
<dbReference type="InterPro" id="IPR020845">
    <property type="entry name" value="AMP-binding_CS"/>
</dbReference>
<dbReference type="PANTHER" id="PTHR22754">
    <property type="entry name" value="DISCO-INTERACTING PROTEIN 2 DIP2 -RELATED"/>
    <property type="match status" value="1"/>
</dbReference>
<evidence type="ECO:0000313" key="7">
    <source>
        <dbReference type="EMBL" id="MBB5874091.1"/>
    </source>
</evidence>
<reference evidence="7 8" key="1">
    <citation type="submission" date="2020-08" db="EMBL/GenBank/DDBJ databases">
        <title>Sequencing the genomes of 1000 actinobacteria strains.</title>
        <authorList>
            <person name="Klenk H.-P."/>
        </authorList>
    </citation>
    <scope>NUCLEOTIDE SEQUENCE [LARGE SCALE GENOMIC DNA]</scope>
    <source>
        <strain evidence="7 8">DSM 45362</strain>
    </source>
</reference>
<dbReference type="GO" id="GO:0070566">
    <property type="term" value="F:adenylyltransferase activity"/>
    <property type="evidence" value="ECO:0007669"/>
    <property type="project" value="TreeGrafter"/>
</dbReference>
<dbReference type="Proteomes" id="UP000587527">
    <property type="component" value="Unassembled WGS sequence"/>
</dbReference>
<comment type="caution">
    <text evidence="7">The sequence shown here is derived from an EMBL/GenBank/DDBJ whole genome shotgun (WGS) entry which is preliminary data.</text>
</comment>
<dbReference type="SUPFAM" id="SSF56801">
    <property type="entry name" value="Acetyl-CoA synthetase-like"/>
    <property type="match status" value="1"/>
</dbReference>
<dbReference type="Gene3D" id="3.30.300.30">
    <property type="match status" value="1"/>
</dbReference>
<keyword evidence="5" id="KW-0812">Transmembrane</keyword>
<dbReference type="Gene3D" id="3.40.50.12780">
    <property type="entry name" value="N-terminal domain of ligase-like"/>
    <property type="match status" value="1"/>
</dbReference>
<dbReference type="FunFam" id="3.40.50.12780:FF:000013">
    <property type="entry name" value="Long-chain-fatty-acid--AMP ligase FadD32"/>
    <property type="match status" value="1"/>
</dbReference>
<dbReference type="GO" id="GO:0016874">
    <property type="term" value="F:ligase activity"/>
    <property type="evidence" value="ECO:0007669"/>
    <property type="project" value="UniProtKB-KW"/>
</dbReference>
<keyword evidence="5" id="KW-1133">Transmembrane helix</keyword>
<keyword evidence="4" id="KW-0443">Lipid metabolism</keyword>
<proteinExistence type="inferred from homology"/>
<dbReference type="GO" id="GO:0071766">
    <property type="term" value="P:Actinobacterium-type cell wall biogenesis"/>
    <property type="evidence" value="ECO:0007669"/>
    <property type="project" value="UniProtKB-ARBA"/>
</dbReference>
<keyword evidence="3" id="KW-0276">Fatty acid metabolism</keyword>
<evidence type="ECO:0000256" key="4">
    <source>
        <dbReference type="ARBA" id="ARBA00023098"/>
    </source>
</evidence>
<dbReference type="PANTHER" id="PTHR22754:SF32">
    <property type="entry name" value="DISCO-INTERACTING PROTEIN 2"/>
    <property type="match status" value="1"/>
</dbReference>
<dbReference type="EMBL" id="JACHMN010000003">
    <property type="protein sequence ID" value="MBB5874091.1"/>
    <property type="molecule type" value="Genomic_DNA"/>
</dbReference>
<dbReference type="AlphaFoldDB" id="A0A841C5K4"/>
<evidence type="ECO:0000259" key="6">
    <source>
        <dbReference type="Pfam" id="PF00501"/>
    </source>
</evidence>
<evidence type="ECO:0000256" key="3">
    <source>
        <dbReference type="ARBA" id="ARBA00022832"/>
    </source>
</evidence>
<dbReference type="PROSITE" id="PS00455">
    <property type="entry name" value="AMP_BINDING"/>
    <property type="match status" value="1"/>
</dbReference>
<dbReference type="InterPro" id="IPR045851">
    <property type="entry name" value="AMP-bd_C_sf"/>
</dbReference>
<dbReference type="GO" id="GO:0005886">
    <property type="term" value="C:plasma membrane"/>
    <property type="evidence" value="ECO:0007669"/>
    <property type="project" value="TreeGrafter"/>
</dbReference>
<feature type="transmembrane region" description="Helical" evidence="5">
    <location>
        <begin position="66"/>
        <end position="92"/>
    </location>
</feature>
<evidence type="ECO:0000256" key="5">
    <source>
        <dbReference type="SAM" id="Phobius"/>
    </source>
</evidence>
<dbReference type="RefSeq" id="WP_184845916.1">
    <property type="nucleotide sequence ID" value="NZ_JACHMN010000003.1"/>
</dbReference>
<gene>
    <name evidence="7" type="ORF">F4553_007525</name>
</gene>